<evidence type="ECO:0000313" key="1">
    <source>
        <dbReference type="EMBL" id="RKF36693.1"/>
    </source>
</evidence>
<proteinExistence type="predicted"/>
<dbReference type="AlphaFoldDB" id="A0A3R7IJL8"/>
<dbReference type="RefSeq" id="WP_120347608.1">
    <property type="nucleotide sequence ID" value="NZ_MCAS01000037.1"/>
</dbReference>
<gene>
    <name evidence="1" type="ORF">BCY88_35235</name>
</gene>
<reference evidence="1 2" key="1">
    <citation type="submission" date="2016-07" db="EMBL/GenBank/DDBJ databases">
        <title>Genome analysis of Burkholderia fungorum ES3-20.</title>
        <authorList>
            <person name="Xu D."/>
            <person name="Yao R."/>
            <person name="Zheng S."/>
        </authorList>
    </citation>
    <scope>NUCLEOTIDE SEQUENCE [LARGE SCALE GENOMIC DNA]</scope>
    <source>
        <strain evidence="1 2">ES3-20</strain>
    </source>
</reference>
<dbReference type="Proteomes" id="UP000283709">
    <property type="component" value="Unassembled WGS sequence"/>
</dbReference>
<dbReference type="EMBL" id="MCAS01000037">
    <property type="protein sequence ID" value="RKF36693.1"/>
    <property type="molecule type" value="Genomic_DNA"/>
</dbReference>
<protein>
    <submittedName>
        <fullName evidence="1">Uncharacterized protein</fullName>
    </submittedName>
</protein>
<evidence type="ECO:0000313" key="2">
    <source>
        <dbReference type="Proteomes" id="UP000283709"/>
    </source>
</evidence>
<dbReference type="OrthoDB" id="5956333at2"/>
<dbReference type="NCBIfam" id="NF041728">
    <property type="entry name" value="BPSL0761_fam"/>
    <property type="match status" value="1"/>
</dbReference>
<dbReference type="InterPro" id="IPR049723">
    <property type="entry name" value="BPSL0761-like"/>
</dbReference>
<comment type="caution">
    <text evidence="1">The sequence shown here is derived from an EMBL/GenBank/DDBJ whole genome shotgun (WGS) entry which is preliminary data.</text>
</comment>
<accession>A0A3R7IJL8</accession>
<organism evidence="1 2">
    <name type="scientific">Paraburkholderia fungorum</name>
    <dbReference type="NCBI Taxonomy" id="134537"/>
    <lineage>
        <taxon>Bacteria</taxon>
        <taxon>Pseudomonadati</taxon>
        <taxon>Pseudomonadota</taxon>
        <taxon>Betaproteobacteria</taxon>
        <taxon>Burkholderiales</taxon>
        <taxon>Burkholderiaceae</taxon>
        <taxon>Paraburkholderia</taxon>
    </lineage>
</organism>
<sequence>MTTPAERTKAVVDARNFLQLLSNAEEVTIRGLVQSVAIGLLRHYPLDVELDASASALPEIWARPTAERLGELTARARVAPLFAARTDE</sequence>
<name>A0A3R7IJL8_9BURK</name>